<sequence>MGFIQTISENWPELENTLLVGAFSGWNDAAAGATTTIRLLSEKSQVEAFASIDPEEFYMFSDTRPEISITKEGLRELTWPTIEFSAAKYVPGINRSLVTVTGIEPDLKWRTFTDTFIEICKRCNVTEVILLGAMVATVPHTRPVPLSGWSTIPERQVLLEQLGVTRSRYEGPTGMVGTLLTRFQAENIPYSSIWGVSPSYLSVSPNWKVAERLLGALNRIYNFSMDLSELSTLSLRFEAQVAEAVARQADIATFVQALEENYDRGFKDISGDDDEGDEGWGDGSHEEEGELPSADILIQELERQLRKQRENNNDRGSSNT</sequence>
<organism evidence="2 4">
    <name type="scientific">Candidatus Chlorohelix allophototropha</name>
    <dbReference type="NCBI Taxonomy" id="3003348"/>
    <lineage>
        <taxon>Bacteria</taxon>
        <taxon>Bacillati</taxon>
        <taxon>Chloroflexota</taxon>
        <taxon>Chloroflexia</taxon>
        <taxon>Candidatus Chloroheliales</taxon>
        <taxon>Candidatus Chloroheliaceae</taxon>
        <taxon>Candidatus Chlorohelix</taxon>
    </lineage>
</organism>
<dbReference type="Proteomes" id="UP000521676">
    <property type="component" value="Unassembled WGS sequence"/>
</dbReference>
<feature type="compositionally biased region" description="Acidic residues" evidence="1">
    <location>
        <begin position="271"/>
        <end position="290"/>
    </location>
</feature>
<evidence type="ECO:0000313" key="2">
    <source>
        <dbReference type="EMBL" id="NWJ44604.1"/>
    </source>
</evidence>
<dbReference type="InterPro" id="IPR008492">
    <property type="entry name" value="Rv2714-like"/>
</dbReference>
<protein>
    <submittedName>
        <fullName evidence="2">PAC2 family protein</fullName>
    </submittedName>
</protein>
<reference evidence="3" key="2">
    <citation type="journal article" date="2024" name="Nature">
        <title>Anoxygenic phototroph of the Chloroflexota uses a type I reaction centre.</title>
        <authorList>
            <person name="Tsuji J.M."/>
            <person name="Shaw N.A."/>
            <person name="Nagashima S."/>
            <person name="Venkiteswaran J.J."/>
            <person name="Schiff S.L."/>
            <person name="Watanabe T."/>
            <person name="Fukui M."/>
            <person name="Hanada S."/>
            <person name="Tank M."/>
            <person name="Neufeld J.D."/>
        </authorList>
    </citation>
    <scope>NUCLEOTIDE SEQUENCE</scope>
    <source>
        <strain evidence="3">L227-S17</strain>
    </source>
</reference>
<accession>A0A8T7LRE8</accession>
<dbReference type="InterPro" id="IPR038389">
    <property type="entry name" value="PSMG2_sf"/>
</dbReference>
<dbReference type="Pfam" id="PF09754">
    <property type="entry name" value="PAC2"/>
    <property type="match status" value="1"/>
</dbReference>
<gene>
    <name evidence="2" type="ORF">HXX08_01880</name>
    <name evidence="3" type="ORF">OZ401_002296</name>
</gene>
<evidence type="ECO:0000313" key="3">
    <source>
        <dbReference type="EMBL" id="WJW66493.1"/>
    </source>
</evidence>
<dbReference type="RefSeq" id="WP_341468380.1">
    <property type="nucleotide sequence ID" value="NZ_CP128399.1"/>
</dbReference>
<proteinExistence type="predicted"/>
<dbReference type="Proteomes" id="UP001431572">
    <property type="component" value="Chromosome 1"/>
</dbReference>
<keyword evidence="5" id="KW-1185">Reference proteome</keyword>
<dbReference type="InterPro" id="IPR019151">
    <property type="entry name" value="Proteasome_assmbl_chaperone_2"/>
</dbReference>
<dbReference type="EMBL" id="CP128399">
    <property type="protein sequence ID" value="WJW66493.1"/>
    <property type="molecule type" value="Genomic_DNA"/>
</dbReference>
<evidence type="ECO:0000256" key="1">
    <source>
        <dbReference type="SAM" id="MobiDB-lite"/>
    </source>
</evidence>
<dbReference type="Gene3D" id="3.40.50.10900">
    <property type="entry name" value="PAC-like subunit"/>
    <property type="match status" value="1"/>
</dbReference>
<dbReference type="PIRSF" id="PIRSF028754">
    <property type="entry name" value="UCP028754"/>
    <property type="match status" value="1"/>
</dbReference>
<name>A0A8T7LRE8_9CHLR</name>
<feature type="region of interest" description="Disordered" evidence="1">
    <location>
        <begin position="265"/>
        <end position="295"/>
    </location>
</feature>
<evidence type="ECO:0000313" key="4">
    <source>
        <dbReference type="Proteomes" id="UP000521676"/>
    </source>
</evidence>
<evidence type="ECO:0000313" key="5">
    <source>
        <dbReference type="Proteomes" id="UP001431572"/>
    </source>
</evidence>
<dbReference type="SUPFAM" id="SSF159659">
    <property type="entry name" value="Cgl1923-like"/>
    <property type="match status" value="1"/>
</dbReference>
<dbReference type="EMBL" id="JACATZ010000001">
    <property type="protein sequence ID" value="NWJ44604.1"/>
    <property type="molecule type" value="Genomic_DNA"/>
</dbReference>
<reference evidence="2 4" key="1">
    <citation type="submission" date="2020-06" db="EMBL/GenBank/DDBJ databases">
        <title>Anoxygenic phototrophic Chloroflexota member uses a Type I reaction center.</title>
        <authorList>
            <person name="Tsuji J.M."/>
            <person name="Shaw N.A."/>
            <person name="Nagashima S."/>
            <person name="Venkiteswaran J."/>
            <person name="Schiff S.L."/>
            <person name="Hanada S."/>
            <person name="Tank M."/>
            <person name="Neufeld J.D."/>
        </authorList>
    </citation>
    <scope>NUCLEOTIDE SEQUENCE [LARGE SCALE GENOMIC DNA]</scope>
    <source>
        <strain evidence="2">L227-S17</strain>
    </source>
</reference>
<dbReference type="Gene3D" id="1.10.287.100">
    <property type="match status" value="1"/>
</dbReference>
<dbReference type="AlphaFoldDB" id="A0A8T7LRE8"/>